<dbReference type="Proteomes" id="UP001146670">
    <property type="component" value="Unassembled WGS sequence"/>
</dbReference>
<dbReference type="RefSeq" id="WP_268752456.1">
    <property type="nucleotide sequence ID" value="NZ_JAPRFQ010000002.1"/>
</dbReference>
<dbReference type="Gene3D" id="3.40.30.10">
    <property type="entry name" value="Glutaredoxin"/>
    <property type="match status" value="1"/>
</dbReference>
<dbReference type="InterPro" id="IPR036249">
    <property type="entry name" value="Thioredoxin-like_sf"/>
</dbReference>
<comment type="caution">
    <text evidence="2">The sequence shown here is derived from an EMBL/GenBank/DDBJ whole genome shotgun (WGS) entry which is preliminary data.</text>
</comment>
<keyword evidence="3" id="KW-1185">Reference proteome</keyword>
<evidence type="ECO:0000313" key="2">
    <source>
        <dbReference type="EMBL" id="MCZ0726131.1"/>
    </source>
</evidence>
<reference evidence="2" key="1">
    <citation type="submission" date="2022-12" db="EMBL/GenBank/DDBJ databases">
        <title>Description and comparative metabolic analysis of Aerococcus sp. nov., isolated from the feces of a pig.</title>
        <authorList>
            <person name="Chang Y.-H."/>
        </authorList>
    </citation>
    <scope>NUCLEOTIDE SEQUENCE</scope>
    <source>
        <strain evidence="2">YH-aer222</strain>
    </source>
</reference>
<feature type="domain" description="Glutaredoxin" evidence="1">
    <location>
        <begin position="2"/>
        <end position="58"/>
    </location>
</feature>
<evidence type="ECO:0000313" key="3">
    <source>
        <dbReference type="Proteomes" id="UP001146670"/>
    </source>
</evidence>
<proteinExistence type="predicted"/>
<dbReference type="PROSITE" id="PS51354">
    <property type="entry name" value="GLUTAREDOXIN_2"/>
    <property type="match status" value="1"/>
</dbReference>
<dbReference type="PANTHER" id="PTHR34386:SF1">
    <property type="entry name" value="GLUTAREDOXIN-LIKE PROTEIN NRDH"/>
    <property type="match status" value="1"/>
</dbReference>
<dbReference type="CDD" id="cd02976">
    <property type="entry name" value="NrdH"/>
    <property type="match status" value="1"/>
</dbReference>
<dbReference type="PANTHER" id="PTHR34386">
    <property type="entry name" value="GLUTAREDOXIN"/>
    <property type="match status" value="1"/>
</dbReference>
<dbReference type="SUPFAM" id="SSF52833">
    <property type="entry name" value="Thioredoxin-like"/>
    <property type="match status" value="1"/>
</dbReference>
<organism evidence="2 3">
    <name type="scientific">Aerococcus kribbianus</name>
    <dbReference type="NCBI Taxonomy" id="2999064"/>
    <lineage>
        <taxon>Bacteria</taxon>
        <taxon>Bacillati</taxon>
        <taxon>Bacillota</taxon>
        <taxon>Bacilli</taxon>
        <taxon>Lactobacillales</taxon>
        <taxon>Aerococcaceae</taxon>
        <taxon>Aerococcus</taxon>
    </lineage>
</organism>
<dbReference type="GO" id="GO:0045454">
    <property type="term" value="P:cell redox homeostasis"/>
    <property type="evidence" value="ECO:0007669"/>
    <property type="project" value="TreeGrafter"/>
</dbReference>
<dbReference type="GO" id="GO:0009055">
    <property type="term" value="F:electron transfer activity"/>
    <property type="evidence" value="ECO:0007669"/>
    <property type="project" value="TreeGrafter"/>
</dbReference>
<protein>
    <submittedName>
        <fullName evidence="2">Glutaredoxin family protein</fullName>
    </submittedName>
</protein>
<sequence>MITVYSKPNCSQCTFTKRMLQDNKIEFAVKDITKSDEALQEARMTGFTSMPIVVTDKETFCGFKPDKIMELRNEKER</sequence>
<dbReference type="EMBL" id="JAPRFR010000002">
    <property type="protein sequence ID" value="MCZ0726131.1"/>
    <property type="molecule type" value="Genomic_DNA"/>
</dbReference>
<evidence type="ECO:0000259" key="1">
    <source>
        <dbReference type="Pfam" id="PF00462"/>
    </source>
</evidence>
<accession>A0A9X3JFN0</accession>
<gene>
    <name evidence="2" type="ORF">OW157_06030</name>
</gene>
<dbReference type="Pfam" id="PF00462">
    <property type="entry name" value="Glutaredoxin"/>
    <property type="match status" value="1"/>
</dbReference>
<dbReference type="InterPro" id="IPR051548">
    <property type="entry name" value="Grx-like_ET"/>
</dbReference>
<name>A0A9X3JFN0_9LACT</name>
<dbReference type="AlphaFoldDB" id="A0A9X3JFN0"/>
<dbReference type="InterPro" id="IPR002109">
    <property type="entry name" value="Glutaredoxin"/>
</dbReference>